<proteinExistence type="predicted"/>
<dbReference type="Proteomes" id="UP000251960">
    <property type="component" value="Chromosome 2"/>
</dbReference>
<comment type="caution">
    <text evidence="1">The sequence shown here is derived from an EMBL/GenBank/DDBJ whole genome shotgun (WGS) entry which is preliminary data.</text>
</comment>
<accession>A0A3L6G184</accession>
<protein>
    <submittedName>
        <fullName evidence="1">Uncharacterized protein</fullName>
    </submittedName>
</protein>
<sequence>MISNLTKSTQRSTDL</sequence>
<gene>
    <name evidence="1" type="ORF">Zm00014a_005739</name>
</gene>
<dbReference type="EMBL" id="NCVQ01000003">
    <property type="protein sequence ID" value="PWZ40879.1"/>
    <property type="molecule type" value="Genomic_DNA"/>
</dbReference>
<reference evidence="1" key="1">
    <citation type="journal article" date="2018" name="Nat. Genet.">
        <title>Extensive intraspecific gene order and gene structural variations between Mo17 and other maize genomes.</title>
        <authorList>
            <person name="Sun S."/>
            <person name="Zhou Y."/>
            <person name="Chen J."/>
            <person name="Shi J."/>
            <person name="Zhao H."/>
            <person name="Zhao H."/>
            <person name="Song W."/>
            <person name="Zhang M."/>
            <person name="Cui Y."/>
            <person name="Dong X."/>
            <person name="Liu H."/>
            <person name="Ma X."/>
            <person name="Jiao Y."/>
            <person name="Wang B."/>
            <person name="Wei X."/>
            <person name="Stein J.C."/>
            <person name="Glaubitz J.C."/>
            <person name="Lu F."/>
            <person name="Yu G."/>
            <person name="Liang C."/>
            <person name="Fengler K."/>
            <person name="Li B."/>
            <person name="Rafalski A."/>
            <person name="Schnable P.S."/>
            <person name="Ware D.H."/>
            <person name="Buckler E.S."/>
            <person name="Lai J."/>
        </authorList>
    </citation>
    <scope>NUCLEOTIDE SEQUENCE [LARGE SCALE GENOMIC DNA]</scope>
    <source>
        <tissue evidence="1">Seedling</tissue>
    </source>
</reference>
<organism evidence="1">
    <name type="scientific">Zea mays</name>
    <name type="common">Maize</name>
    <dbReference type="NCBI Taxonomy" id="4577"/>
    <lineage>
        <taxon>Eukaryota</taxon>
        <taxon>Viridiplantae</taxon>
        <taxon>Streptophyta</taxon>
        <taxon>Embryophyta</taxon>
        <taxon>Tracheophyta</taxon>
        <taxon>Spermatophyta</taxon>
        <taxon>Magnoliopsida</taxon>
        <taxon>Liliopsida</taxon>
        <taxon>Poales</taxon>
        <taxon>Poaceae</taxon>
        <taxon>PACMAD clade</taxon>
        <taxon>Panicoideae</taxon>
        <taxon>Andropogonodae</taxon>
        <taxon>Andropogoneae</taxon>
        <taxon>Tripsacinae</taxon>
        <taxon>Zea</taxon>
    </lineage>
</organism>
<name>A0A3L6G184_MAIZE</name>
<evidence type="ECO:0000313" key="1">
    <source>
        <dbReference type="EMBL" id="PWZ40879.1"/>
    </source>
</evidence>